<sequence length="231" mass="25444">MKVLITGATGMIGSAILRHCLQDPSITSIIALSRRALPQDITSSKLSTIIVSDFAKYDDALLSQIVSADAGIWAMGTPDANHDVNVVYPHTFFTSLLDARKNSEYRSKRFRYIRVNGAFTESDQDRSLWFFSEARKLHGLSEARTLELGEQYRDVCQTFVVKPGGVATQGVWAMECVGKLFGDGVVIGNETLGAFVADLVVHGEEEEGAISNKRMVKKGSTLLRKDRVQQN</sequence>
<comment type="subcellular location">
    <subcellularLocation>
        <location evidence="1">Membrane</location>
    </subcellularLocation>
</comment>
<proteinExistence type="predicted"/>
<feature type="domain" description="NAD-dependent epimerase/dehydratase" evidence="2">
    <location>
        <begin position="3"/>
        <end position="74"/>
    </location>
</feature>
<organism evidence="3 4">
    <name type="scientific">Karstenula rhodostoma CBS 690.94</name>
    <dbReference type="NCBI Taxonomy" id="1392251"/>
    <lineage>
        <taxon>Eukaryota</taxon>
        <taxon>Fungi</taxon>
        <taxon>Dikarya</taxon>
        <taxon>Ascomycota</taxon>
        <taxon>Pezizomycotina</taxon>
        <taxon>Dothideomycetes</taxon>
        <taxon>Pleosporomycetidae</taxon>
        <taxon>Pleosporales</taxon>
        <taxon>Massarineae</taxon>
        <taxon>Didymosphaeriaceae</taxon>
        <taxon>Karstenula</taxon>
    </lineage>
</organism>
<dbReference type="SUPFAM" id="SSF51735">
    <property type="entry name" value="NAD(P)-binding Rossmann-fold domains"/>
    <property type="match status" value="1"/>
</dbReference>
<dbReference type="Gene3D" id="3.40.50.720">
    <property type="entry name" value="NAD(P)-binding Rossmann-like Domain"/>
    <property type="match status" value="1"/>
</dbReference>
<reference evidence="3" key="1">
    <citation type="journal article" date="2020" name="Stud. Mycol.">
        <title>101 Dothideomycetes genomes: a test case for predicting lifestyles and emergence of pathogens.</title>
        <authorList>
            <person name="Haridas S."/>
            <person name="Albert R."/>
            <person name="Binder M."/>
            <person name="Bloem J."/>
            <person name="Labutti K."/>
            <person name="Salamov A."/>
            <person name="Andreopoulos B."/>
            <person name="Baker S."/>
            <person name="Barry K."/>
            <person name="Bills G."/>
            <person name="Bluhm B."/>
            <person name="Cannon C."/>
            <person name="Castanera R."/>
            <person name="Culley D."/>
            <person name="Daum C."/>
            <person name="Ezra D."/>
            <person name="Gonzalez J."/>
            <person name="Henrissat B."/>
            <person name="Kuo A."/>
            <person name="Liang C."/>
            <person name="Lipzen A."/>
            <person name="Lutzoni F."/>
            <person name="Magnuson J."/>
            <person name="Mondo S."/>
            <person name="Nolan M."/>
            <person name="Ohm R."/>
            <person name="Pangilinan J."/>
            <person name="Park H.-J."/>
            <person name="Ramirez L."/>
            <person name="Alfaro M."/>
            <person name="Sun H."/>
            <person name="Tritt A."/>
            <person name="Yoshinaga Y."/>
            <person name="Zwiers L.-H."/>
            <person name="Turgeon B."/>
            <person name="Goodwin S."/>
            <person name="Spatafora J."/>
            <person name="Crous P."/>
            <person name="Grigoriev I."/>
        </authorList>
    </citation>
    <scope>NUCLEOTIDE SEQUENCE</scope>
    <source>
        <strain evidence="3">CBS 690.94</strain>
    </source>
</reference>
<evidence type="ECO:0000259" key="2">
    <source>
        <dbReference type="Pfam" id="PF01370"/>
    </source>
</evidence>
<dbReference type="Pfam" id="PF01370">
    <property type="entry name" value="Epimerase"/>
    <property type="match status" value="1"/>
</dbReference>
<dbReference type="InterPro" id="IPR001509">
    <property type="entry name" value="Epimerase_deHydtase"/>
</dbReference>
<dbReference type="EMBL" id="MU001495">
    <property type="protein sequence ID" value="KAF2448660.1"/>
    <property type="molecule type" value="Genomic_DNA"/>
</dbReference>
<evidence type="ECO:0000256" key="1">
    <source>
        <dbReference type="ARBA" id="ARBA00004370"/>
    </source>
</evidence>
<gene>
    <name evidence="3" type="ORF">P171DRAFT_428703</name>
</gene>
<keyword evidence="4" id="KW-1185">Reference proteome</keyword>
<comment type="caution">
    <text evidence="3">The sequence shown here is derived from an EMBL/GenBank/DDBJ whole genome shotgun (WGS) entry which is preliminary data.</text>
</comment>
<dbReference type="PANTHER" id="PTHR14097:SF8">
    <property type="entry name" value="NAD(P)-BINDING DOMAIN-CONTAINING PROTEIN"/>
    <property type="match status" value="1"/>
</dbReference>
<evidence type="ECO:0000313" key="3">
    <source>
        <dbReference type="EMBL" id="KAF2448660.1"/>
    </source>
</evidence>
<dbReference type="InterPro" id="IPR036291">
    <property type="entry name" value="NAD(P)-bd_dom_sf"/>
</dbReference>
<dbReference type="GO" id="GO:0016020">
    <property type="term" value="C:membrane"/>
    <property type="evidence" value="ECO:0007669"/>
    <property type="project" value="UniProtKB-SubCell"/>
</dbReference>
<dbReference type="AlphaFoldDB" id="A0A9P4PP14"/>
<dbReference type="OrthoDB" id="3535423at2759"/>
<dbReference type="Proteomes" id="UP000799764">
    <property type="component" value="Unassembled WGS sequence"/>
</dbReference>
<dbReference type="PANTHER" id="PTHR14097">
    <property type="entry name" value="OXIDOREDUCTASE HTATIP2"/>
    <property type="match status" value="1"/>
</dbReference>
<evidence type="ECO:0000313" key="4">
    <source>
        <dbReference type="Proteomes" id="UP000799764"/>
    </source>
</evidence>
<accession>A0A9P4PP14</accession>
<name>A0A9P4PP14_9PLEO</name>
<protein>
    <recommendedName>
        <fullName evidence="2">NAD-dependent epimerase/dehydratase domain-containing protein</fullName>
    </recommendedName>
</protein>